<protein>
    <submittedName>
        <fullName evidence="1">Uncharacterized protein</fullName>
    </submittedName>
</protein>
<gene>
    <name evidence="1" type="ORF">VNI00_000700</name>
</gene>
<evidence type="ECO:0000313" key="1">
    <source>
        <dbReference type="EMBL" id="KAK7060965.1"/>
    </source>
</evidence>
<dbReference type="Proteomes" id="UP001383192">
    <property type="component" value="Unassembled WGS sequence"/>
</dbReference>
<comment type="caution">
    <text evidence="1">The sequence shown here is derived from an EMBL/GenBank/DDBJ whole genome shotgun (WGS) entry which is preliminary data.</text>
</comment>
<dbReference type="EMBL" id="JAYKXP010000002">
    <property type="protein sequence ID" value="KAK7060965.1"/>
    <property type="molecule type" value="Genomic_DNA"/>
</dbReference>
<name>A0AAW0E9T2_9AGAR</name>
<keyword evidence="2" id="KW-1185">Reference proteome</keyword>
<reference evidence="1 2" key="1">
    <citation type="submission" date="2024-01" db="EMBL/GenBank/DDBJ databases">
        <title>A draft genome for a cacao thread blight-causing isolate of Paramarasmius palmivorus.</title>
        <authorList>
            <person name="Baruah I.K."/>
            <person name="Bukari Y."/>
            <person name="Amoako-Attah I."/>
            <person name="Meinhardt L.W."/>
            <person name="Bailey B.A."/>
            <person name="Cohen S.P."/>
        </authorList>
    </citation>
    <scope>NUCLEOTIDE SEQUENCE [LARGE SCALE GENOMIC DNA]</scope>
    <source>
        <strain evidence="1 2">GH-12</strain>
    </source>
</reference>
<proteinExistence type="predicted"/>
<organism evidence="1 2">
    <name type="scientific">Paramarasmius palmivorus</name>
    <dbReference type="NCBI Taxonomy" id="297713"/>
    <lineage>
        <taxon>Eukaryota</taxon>
        <taxon>Fungi</taxon>
        <taxon>Dikarya</taxon>
        <taxon>Basidiomycota</taxon>
        <taxon>Agaricomycotina</taxon>
        <taxon>Agaricomycetes</taxon>
        <taxon>Agaricomycetidae</taxon>
        <taxon>Agaricales</taxon>
        <taxon>Marasmiineae</taxon>
        <taxon>Marasmiaceae</taxon>
        <taxon>Paramarasmius</taxon>
    </lineage>
</organism>
<sequence length="428" mass="47861">MASGGNGTPTLLDWAPLALGVPESMFEKRIPFSCILYISMKMGVQAATAITVNIHHLDAPLHSFVLLQGQKRLWIPLLLQILQSAHSELALDQGRDLLKNLLSLKWANSFVTSLTSPPNQGNIDRTDENVIGGRLGDFLTVAARAEPCLNPFSLPPISEYVVPSGDDLDGYGPQYLLHIEAKQSTMPSPTLPSVLRDLTLARLPPTLVLPPLCRFLSVKPGTEQSLVWRVHLDQPAQTVELTLRSLIRRQGQSFSMARYCRPNKMEPFFHQTRRILCTVGALHISGCNDISPSMRKAGNLRLGYSYPKQIIPWIVSFSGRLQDDGPDGLAWGMRTWGYKLQFLIWVIDAAQRLRWSPLHMNSSNISIIRARTIWIGLEALFRYPDGFVWLNVAPRQNATNLVEKAAASFTFTEANNCRTLIRECLVEK</sequence>
<evidence type="ECO:0000313" key="2">
    <source>
        <dbReference type="Proteomes" id="UP001383192"/>
    </source>
</evidence>
<dbReference type="AlphaFoldDB" id="A0AAW0E9T2"/>
<accession>A0AAW0E9T2</accession>